<evidence type="ECO:0000256" key="6">
    <source>
        <dbReference type="ARBA" id="ARBA00022777"/>
    </source>
</evidence>
<keyword evidence="9" id="KW-0472">Membrane</keyword>
<dbReference type="RefSeq" id="WP_209681639.1">
    <property type="nucleotide sequence ID" value="NZ_JAGIOI010000001.1"/>
</dbReference>
<dbReference type="EMBL" id="JAGIOI010000001">
    <property type="protein sequence ID" value="MBP2413997.1"/>
    <property type="molecule type" value="Genomic_DNA"/>
</dbReference>
<evidence type="ECO:0000256" key="9">
    <source>
        <dbReference type="SAM" id="Phobius"/>
    </source>
</evidence>
<dbReference type="Gene3D" id="3.30.565.10">
    <property type="entry name" value="Histidine kinase-like ATPase, C-terminal domain"/>
    <property type="match status" value="1"/>
</dbReference>
<protein>
    <recommendedName>
        <fullName evidence="2">histidine kinase</fullName>
        <ecNumber evidence="2">2.7.13.3</ecNumber>
    </recommendedName>
</protein>
<evidence type="ECO:0000256" key="8">
    <source>
        <dbReference type="ARBA" id="ARBA00023012"/>
    </source>
</evidence>
<keyword evidence="8" id="KW-0902">Two-component regulatory system</keyword>
<dbReference type="SUPFAM" id="SSF55874">
    <property type="entry name" value="ATPase domain of HSP90 chaperone/DNA topoisomerase II/histidine kinase"/>
    <property type="match status" value="1"/>
</dbReference>
<accession>A0ABS4YZW4</accession>
<comment type="caution">
    <text evidence="11">The sequence shown here is derived from an EMBL/GenBank/DDBJ whole genome shotgun (WGS) entry which is preliminary data.</text>
</comment>
<feature type="domain" description="Signal transduction histidine kinase subgroup 3 dimerisation and phosphoacceptor" evidence="10">
    <location>
        <begin position="193"/>
        <end position="256"/>
    </location>
</feature>
<feature type="transmembrane region" description="Helical" evidence="9">
    <location>
        <begin position="55"/>
        <end position="75"/>
    </location>
</feature>
<dbReference type="CDD" id="cd16917">
    <property type="entry name" value="HATPase_UhpB-NarQ-NarX-like"/>
    <property type="match status" value="1"/>
</dbReference>
<dbReference type="GO" id="GO:0016301">
    <property type="term" value="F:kinase activity"/>
    <property type="evidence" value="ECO:0007669"/>
    <property type="project" value="UniProtKB-KW"/>
</dbReference>
<keyword evidence="3" id="KW-0597">Phosphoprotein</keyword>
<evidence type="ECO:0000256" key="7">
    <source>
        <dbReference type="ARBA" id="ARBA00022840"/>
    </source>
</evidence>
<name>A0ABS4YZW4_9MICC</name>
<feature type="transmembrane region" description="Helical" evidence="9">
    <location>
        <begin position="139"/>
        <end position="156"/>
    </location>
</feature>
<evidence type="ECO:0000256" key="4">
    <source>
        <dbReference type="ARBA" id="ARBA00022679"/>
    </source>
</evidence>
<dbReference type="InterPro" id="IPR050482">
    <property type="entry name" value="Sensor_HK_TwoCompSys"/>
</dbReference>
<dbReference type="PANTHER" id="PTHR24421:SF10">
    <property type="entry name" value="NITRATE_NITRITE SENSOR PROTEIN NARQ"/>
    <property type="match status" value="1"/>
</dbReference>
<evidence type="ECO:0000313" key="12">
    <source>
        <dbReference type="Proteomes" id="UP000711614"/>
    </source>
</evidence>
<organism evidence="11 12">
    <name type="scientific">Arthrobacter stackebrandtii</name>
    <dbReference type="NCBI Taxonomy" id="272161"/>
    <lineage>
        <taxon>Bacteria</taxon>
        <taxon>Bacillati</taxon>
        <taxon>Actinomycetota</taxon>
        <taxon>Actinomycetes</taxon>
        <taxon>Micrococcales</taxon>
        <taxon>Micrococcaceae</taxon>
        <taxon>Arthrobacter</taxon>
    </lineage>
</organism>
<dbReference type="Gene3D" id="1.20.5.1930">
    <property type="match status" value="1"/>
</dbReference>
<keyword evidence="7" id="KW-0067">ATP-binding</keyword>
<proteinExistence type="predicted"/>
<reference evidence="11 12" key="1">
    <citation type="submission" date="2021-03" db="EMBL/GenBank/DDBJ databases">
        <title>Sequencing the genomes of 1000 actinobacteria strains.</title>
        <authorList>
            <person name="Klenk H.-P."/>
        </authorList>
    </citation>
    <scope>NUCLEOTIDE SEQUENCE [LARGE SCALE GENOMIC DNA]</scope>
    <source>
        <strain evidence="11 12">DSM 16005</strain>
    </source>
</reference>
<keyword evidence="12" id="KW-1185">Reference proteome</keyword>
<evidence type="ECO:0000256" key="5">
    <source>
        <dbReference type="ARBA" id="ARBA00022741"/>
    </source>
</evidence>
<dbReference type="InterPro" id="IPR011712">
    <property type="entry name" value="Sig_transdc_His_kin_sub3_dim/P"/>
</dbReference>
<comment type="catalytic activity">
    <reaction evidence="1">
        <text>ATP + protein L-histidine = ADP + protein N-phospho-L-histidine.</text>
        <dbReference type="EC" id="2.7.13.3"/>
    </reaction>
</comment>
<keyword evidence="6 11" id="KW-0418">Kinase</keyword>
<dbReference type="Pfam" id="PF07730">
    <property type="entry name" value="HisKA_3"/>
    <property type="match status" value="1"/>
</dbReference>
<dbReference type="InterPro" id="IPR036890">
    <property type="entry name" value="HATPase_C_sf"/>
</dbReference>
<keyword evidence="5" id="KW-0547">Nucleotide-binding</keyword>
<feature type="transmembrane region" description="Helical" evidence="9">
    <location>
        <begin position="82"/>
        <end position="108"/>
    </location>
</feature>
<feature type="transmembrane region" description="Helical" evidence="9">
    <location>
        <begin position="12"/>
        <end position="35"/>
    </location>
</feature>
<dbReference type="EC" id="2.7.13.3" evidence="2"/>
<keyword evidence="9" id="KW-0812">Transmembrane</keyword>
<dbReference type="Proteomes" id="UP000711614">
    <property type="component" value="Unassembled WGS sequence"/>
</dbReference>
<gene>
    <name evidence="11" type="ORF">JOF48_002796</name>
</gene>
<sequence>MNMNKRVVNRRLAAVLLIFVVAVADVLLSFVSIGMGLEGGTVPDLTDGGGAENLLWARFAIAPLLAPLGAVALIWRHRFPRSVAAATSVLGALSLSGFAFIVALFLLARRRLDWWVAAVMALALAAEALLGTEAMDWQIALLGVAMLTAIAALGAYRGQRARHREAQLNALKERADQTEARHAADVEHSRLAERHRIAREMHDTLAHRMSLVAVQAAALQVDAPDEETAGSARLIRETAHAALGELRDVLGVLHQDGAASADAASAGSQWIPVANSRPGVAAAGTDGQVRAAPSGVAQIPGLLEEWRQAGVAVDYDPDPNLGENLPDAVSRAAFRVVQEGITNVARHAAGADAEVRLETHGAEHDGTGAGRKELRIVVSNGPGGTAEPAAGAGLGLVGLGERVQLLGGTLEHGPTWSGFQLEARIPFTEQPPSGTPEGTTE</sequence>
<dbReference type="PANTHER" id="PTHR24421">
    <property type="entry name" value="NITRATE/NITRITE SENSOR PROTEIN NARX-RELATED"/>
    <property type="match status" value="1"/>
</dbReference>
<evidence type="ECO:0000256" key="3">
    <source>
        <dbReference type="ARBA" id="ARBA00022553"/>
    </source>
</evidence>
<evidence type="ECO:0000256" key="1">
    <source>
        <dbReference type="ARBA" id="ARBA00000085"/>
    </source>
</evidence>
<keyword evidence="4" id="KW-0808">Transferase</keyword>
<feature type="transmembrane region" description="Helical" evidence="9">
    <location>
        <begin position="114"/>
        <end position="132"/>
    </location>
</feature>
<evidence type="ECO:0000313" key="11">
    <source>
        <dbReference type="EMBL" id="MBP2413997.1"/>
    </source>
</evidence>
<keyword evidence="9" id="KW-1133">Transmembrane helix</keyword>
<evidence type="ECO:0000259" key="10">
    <source>
        <dbReference type="Pfam" id="PF07730"/>
    </source>
</evidence>
<evidence type="ECO:0000256" key="2">
    <source>
        <dbReference type="ARBA" id="ARBA00012438"/>
    </source>
</evidence>